<evidence type="ECO:0000313" key="2">
    <source>
        <dbReference type="EMBL" id="KUN91308.1"/>
    </source>
</evidence>
<organism evidence="2 3">
    <name type="scientific">Streptomyces caeruleatus</name>
    <dbReference type="NCBI Taxonomy" id="661399"/>
    <lineage>
        <taxon>Bacteria</taxon>
        <taxon>Bacillati</taxon>
        <taxon>Actinomycetota</taxon>
        <taxon>Actinomycetes</taxon>
        <taxon>Kitasatosporales</taxon>
        <taxon>Streptomycetaceae</taxon>
        <taxon>Streptomyces</taxon>
    </lineage>
</organism>
<dbReference type="Proteomes" id="UP000053429">
    <property type="component" value="Unassembled WGS sequence"/>
</dbReference>
<dbReference type="EMBL" id="LMWY01000066">
    <property type="protein sequence ID" value="KUN91308.1"/>
    <property type="molecule type" value="Genomic_DNA"/>
</dbReference>
<evidence type="ECO:0000259" key="1">
    <source>
        <dbReference type="Pfam" id="PF19054"/>
    </source>
</evidence>
<comment type="caution">
    <text evidence="2">The sequence shown here is derived from an EMBL/GenBank/DDBJ whole genome shotgun (WGS) entry which is preliminary data.</text>
</comment>
<keyword evidence="3" id="KW-1185">Reference proteome</keyword>
<dbReference type="InterPro" id="IPR043917">
    <property type="entry name" value="DUF5753"/>
</dbReference>
<dbReference type="AlphaFoldDB" id="A0A101TF58"/>
<feature type="domain" description="DUF5753" evidence="1">
    <location>
        <begin position="15"/>
        <end position="182"/>
    </location>
</feature>
<accession>A0A101TF58</accession>
<sequence>MEAGHRPVQEEWKSLVHASQTLRSWVPGIVPGLFQTADYARCIFESLAELRNTARDTDDAVRARMERQEWLHLPGKELHELIWEGALCARLGSPEVMAVQLDRILAALDLDSVHLGVVPFDAVLRLPVGNAFTIVDDRLVVIEDWYAEHWLDAPDAVALHRRVWETHAASAVYGSEAKRIVTRLRRALDG</sequence>
<dbReference type="Pfam" id="PF19054">
    <property type="entry name" value="DUF5753"/>
    <property type="match status" value="1"/>
</dbReference>
<proteinExistence type="predicted"/>
<reference evidence="2 3" key="1">
    <citation type="submission" date="2015-10" db="EMBL/GenBank/DDBJ databases">
        <title>Draft genome sequence of Streptomyces caeruleatus NRRL B-24802, type strain for the species Streptomyces caeruleatus.</title>
        <authorList>
            <person name="Ruckert C."/>
            <person name="Winkler A."/>
            <person name="Kalinowski J."/>
            <person name="Kampfer P."/>
            <person name="Glaeser S."/>
        </authorList>
    </citation>
    <scope>NUCLEOTIDE SEQUENCE [LARGE SCALE GENOMIC DNA]</scope>
    <source>
        <strain evidence="2 3">NRRL B-24802</strain>
    </source>
</reference>
<evidence type="ECO:0000313" key="3">
    <source>
        <dbReference type="Proteomes" id="UP000053429"/>
    </source>
</evidence>
<gene>
    <name evidence="2" type="ORF">AQJ67_42635</name>
</gene>
<protein>
    <recommendedName>
        <fullName evidence="1">DUF5753 domain-containing protein</fullName>
    </recommendedName>
</protein>
<dbReference type="OrthoDB" id="4966777at2"/>
<name>A0A101TF58_9ACTN</name>
<dbReference type="STRING" id="661399.AQJ67_42635"/>